<reference evidence="1" key="1">
    <citation type="journal article" date="2014" name="Int. J. Syst. Evol. Microbiol.">
        <title>Complete genome sequence of Corynebacterium casei LMG S-19264T (=DSM 44701T), isolated from a smear-ripened cheese.</title>
        <authorList>
            <consortium name="US DOE Joint Genome Institute (JGI-PGF)"/>
            <person name="Walter F."/>
            <person name="Albersmeier A."/>
            <person name="Kalinowski J."/>
            <person name="Ruckert C."/>
        </authorList>
    </citation>
    <scope>NUCLEOTIDE SEQUENCE</scope>
    <source>
        <strain evidence="1">JCM 19831</strain>
    </source>
</reference>
<evidence type="ECO:0008006" key="3">
    <source>
        <dbReference type="Google" id="ProtNLM"/>
    </source>
</evidence>
<gene>
    <name evidence="1" type="ORF">GCM10007977_047670</name>
</gene>
<protein>
    <recommendedName>
        <fullName evidence="3">Lipoprotein</fullName>
    </recommendedName>
</protein>
<dbReference type="AlphaFoldDB" id="A0A917TVY7"/>
<dbReference type="RefSeq" id="WP_190252127.1">
    <property type="nucleotide sequence ID" value="NZ_BMPI01000023.1"/>
</dbReference>
<dbReference type="InterPro" id="IPR006311">
    <property type="entry name" value="TAT_signal"/>
</dbReference>
<dbReference type="EMBL" id="BMPI01000023">
    <property type="protein sequence ID" value="GGM40714.1"/>
    <property type="molecule type" value="Genomic_DNA"/>
</dbReference>
<dbReference type="Proteomes" id="UP000642070">
    <property type="component" value="Unassembled WGS sequence"/>
</dbReference>
<dbReference type="PROSITE" id="PS51318">
    <property type="entry name" value="TAT"/>
    <property type="match status" value="1"/>
</dbReference>
<evidence type="ECO:0000313" key="2">
    <source>
        <dbReference type="Proteomes" id="UP000642070"/>
    </source>
</evidence>
<comment type="caution">
    <text evidence="1">The sequence shown here is derived from an EMBL/GenBank/DDBJ whole genome shotgun (WGS) entry which is preliminary data.</text>
</comment>
<proteinExistence type="predicted"/>
<keyword evidence="2" id="KW-1185">Reference proteome</keyword>
<name>A0A917TVY7_9ACTN</name>
<dbReference type="InterPro" id="IPR019546">
    <property type="entry name" value="TAT_signal_bac_arc"/>
</dbReference>
<sequence length="284" mass="30216">MDRRGFLAMLGATAVVAGCGSEDGPASAPAPSAAASPTAAADPMRKLAEYASNYRFPAADSIAFDDEPKLAAARVAQRVELGAYLDWARANAHPEIVPALPRSSVTGQEYVVDELCFNMERLDTSPLWGAKEPIGRLVPDKNTINSTLAGYQVGLALLMIKTMISKADYAKLVTDASFTVAAAGKNLIEVYPYAQVPLGERFIPQGILLAFHNTANLNWLVANPGEMMSAKDQKTLLDAGGTIYTNTGYRKLYVDSSRLQQTPAKVAAAMYEGLRAVSAGTPAK</sequence>
<reference evidence="1" key="2">
    <citation type="submission" date="2020-09" db="EMBL/GenBank/DDBJ databases">
        <authorList>
            <person name="Sun Q."/>
            <person name="Ohkuma M."/>
        </authorList>
    </citation>
    <scope>NUCLEOTIDE SEQUENCE</scope>
    <source>
        <strain evidence="1">JCM 19831</strain>
    </source>
</reference>
<accession>A0A917TVY7</accession>
<evidence type="ECO:0000313" key="1">
    <source>
        <dbReference type="EMBL" id="GGM40714.1"/>
    </source>
</evidence>
<dbReference type="PROSITE" id="PS51257">
    <property type="entry name" value="PROKAR_LIPOPROTEIN"/>
    <property type="match status" value="1"/>
</dbReference>
<organism evidence="1 2">
    <name type="scientific">Dactylosporangium sucinum</name>
    <dbReference type="NCBI Taxonomy" id="1424081"/>
    <lineage>
        <taxon>Bacteria</taxon>
        <taxon>Bacillati</taxon>
        <taxon>Actinomycetota</taxon>
        <taxon>Actinomycetes</taxon>
        <taxon>Micromonosporales</taxon>
        <taxon>Micromonosporaceae</taxon>
        <taxon>Dactylosporangium</taxon>
    </lineage>
</organism>
<dbReference type="NCBIfam" id="TIGR01409">
    <property type="entry name" value="TAT_signal_seq"/>
    <property type="match status" value="1"/>
</dbReference>